<dbReference type="RefSeq" id="WP_066546006.1">
    <property type="nucleotide sequence ID" value="NZ_MASJ01000023.1"/>
</dbReference>
<keyword evidence="2 7" id="KW-0813">Transport</keyword>
<keyword evidence="10" id="KW-1185">Reference proteome</keyword>
<protein>
    <recommendedName>
        <fullName evidence="8">ABC transmembrane type-1 domain-containing protein</fullName>
    </recommendedName>
</protein>
<organism evidence="9 10">
    <name type="scientific">Caryophanon tenue</name>
    <dbReference type="NCBI Taxonomy" id="33978"/>
    <lineage>
        <taxon>Bacteria</taxon>
        <taxon>Bacillati</taxon>
        <taxon>Bacillota</taxon>
        <taxon>Bacilli</taxon>
        <taxon>Bacillales</taxon>
        <taxon>Caryophanaceae</taxon>
        <taxon>Caryophanon</taxon>
    </lineage>
</organism>
<feature type="domain" description="ABC transmembrane type-1" evidence="8">
    <location>
        <begin position="85"/>
        <end position="297"/>
    </location>
</feature>
<accession>A0A1C0YC30</accession>
<evidence type="ECO:0000256" key="3">
    <source>
        <dbReference type="ARBA" id="ARBA00022475"/>
    </source>
</evidence>
<feature type="transmembrane region" description="Helical" evidence="7">
    <location>
        <begin position="89"/>
        <end position="110"/>
    </location>
</feature>
<gene>
    <name evidence="9" type="ORF">A6M13_03770</name>
</gene>
<dbReference type="Proteomes" id="UP000093199">
    <property type="component" value="Unassembled WGS sequence"/>
</dbReference>
<dbReference type="SUPFAM" id="SSF161098">
    <property type="entry name" value="MetI-like"/>
    <property type="match status" value="1"/>
</dbReference>
<evidence type="ECO:0000313" key="9">
    <source>
        <dbReference type="EMBL" id="OCS84704.1"/>
    </source>
</evidence>
<evidence type="ECO:0000256" key="5">
    <source>
        <dbReference type="ARBA" id="ARBA00022989"/>
    </source>
</evidence>
<keyword evidence="3" id="KW-1003">Cell membrane</keyword>
<evidence type="ECO:0000256" key="2">
    <source>
        <dbReference type="ARBA" id="ARBA00022448"/>
    </source>
</evidence>
<evidence type="ECO:0000256" key="4">
    <source>
        <dbReference type="ARBA" id="ARBA00022692"/>
    </source>
</evidence>
<dbReference type="PROSITE" id="PS50928">
    <property type="entry name" value="ABC_TM1"/>
    <property type="match status" value="1"/>
</dbReference>
<dbReference type="InterPro" id="IPR000515">
    <property type="entry name" value="MetI-like"/>
</dbReference>
<dbReference type="InterPro" id="IPR051393">
    <property type="entry name" value="ABC_transporter_permease"/>
</dbReference>
<name>A0A1C0YC30_9BACL</name>
<dbReference type="GO" id="GO:0005886">
    <property type="term" value="C:plasma membrane"/>
    <property type="evidence" value="ECO:0007669"/>
    <property type="project" value="UniProtKB-SubCell"/>
</dbReference>
<dbReference type="PANTHER" id="PTHR30193">
    <property type="entry name" value="ABC TRANSPORTER PERMEASE PROTEIN"/>
    <property type="match status" value="1"/>
</dbReference>
<feature type="transmembrane region" description="Helical" evidence="7">
    <location>
        <begin position="25"/>
        <end position="52"/>
    </location>
</feature>
<feature type="transmembrane region" description="Helical" evidence="7">
    <location>
        <begin position="122"/>
        <end position="142"/>
    </location>
</feature>
<reference evidence="9 10" key="1">
    <citation type="submission" date="2016-07" db="EMBL/GenBank/DDBJ databases">
        <title>Caryophanon tenue genome sequencing.</title>
        <authorList>
            <person name="Verma A."/>
            <person name="Pal Y."/>
            <person name="Krishnamurthi S."/>
        </authorList>
    </citation>
    <scope>NUCLEOTIDE SEQUENCE [LARGE SCALE GENOMIC DNA]</scope>
    <source>
        <strain evidence="9 10">DSM 14152</strain>
    </source>
</reference>
<evidence type="ECO:0000256" key="1">
    <source>
        <dbReference type="ARBA" id="ARBA00004651"/>
    </source>
</evidence>
<evidence type="ECO:0000256" key="6">
    <source>
        <dbReference type="ARBA" id="ARBA00023136"/>
    </source>
</evidence>
<evidence type="ECO:0000256" key="7">
    <source>
        <dbReference type="RuleBase" id="RU363032"/>
    </source>
</evidence>
<feature type="transmembrane region" description="Helical" evidence="7">
    <location>
        <begin position="279"/>
        <end position="298"/>
    </location>
</feature>
<feature type="transmembrane region" description="Helical" evidence="7">
    <location>
        <begin position="217"/>
        <end position="237"/>
    </location>
</feature>
<keyword evidence="4 7" id="KW-0812">Transmembrane</keyword>
<dbReference type="GO" id="GO:0055085">
    <property type="term" value="P:transmembrane transport"/>
    <property type="evidence" value="ECO:0007669"/>
    <property type="project" value="InterPro"/>
</dbReference>
<dbReference type="Gene3D" id="1.10.3720.10">
    <property type="entry name" value="MetI-like"/>
    <property type="match status" value="1"/>
</dbReference>
<dbReference type="Pfam" id="PF00528">
    <property type="entry name" value="BPD_transp_1"/>
    <property type="match status" value="1"/>
</dbReference>
<proteinExistence type="inferred from homology"/>
<dbReference type="STRING" id="33978.A6M13_03770"/>
<dbReference type="AlphaFoldDB" id="A0A1C0YC30"/>
<evidence type="ECO:0000259" key="8">
    <source>
        <dbReference type="PROSITE" id="PS50928"/>
    </source>
</evidence>
<keyword evidence="5 7" id="KW-1133">Transmembrane helix</keyword>
<dbReference type="InterPro" id="IPR035906">
    <property type="entry name" value="MetI-like_sf"/>
</dbReference>
<evidence type="ECO:0000313" key="10">
    <source>
        <dbReference type="Proteomes" id="UP000093199"/>
    </source>
</evidence>
<comment type="caution">
    <text evidence="9">The sequence shown here is derived from an EMBL/GenBank/DDBJ whole genome shotgun (WGS) entry which is preliminary data.</text>
</comment>
<comment type="similarity">
    <text evidence="7">Belongs to the binding-protein-dependent transport system permease family.</text>
</comment>
<sequence>MSTINNMPSANVAPRVRQRKWQQALVPYALIFPAMLVFGLFFIAPLVFMGILSFSKWNLISDDIPWVGFANYQALLQDAVFLEALTNTLMYTAIYVIAIVGISIPLGVWLNKNTLIHRIAQAAIFSPHVISLVSVAMIWMFIMDPTNGVLNVVVSWFGAEGIGWLTNPQIALYSLIIVTVWKGVGYYTIIVIAALAAVPKTLYEAAALDRASAWRTFTRITVPAITPTIYFVIIINIINAIQTFETINIMTQGGPINSTTTLVYYIYEEGFLNFDIGPASAAGMILLGILMILTYFYFRLLGRKVQYEQ</sequence>
<dbReference type="PANTHER" id="PTHR30193:SF37">
    <property type="entry name" value="INNER MEMBRANE ABC TRANSPORTER PERMEASE PROTEIN YCJO"/>
    <property type="match status" value="1"/>
</dbReference>
<feature type="transmembrane region" description="Helical" evidence="7">
    <location>
        <begin position="172"/>
        <end position="197"/>
    </location>
</feature>
<keyword evidence="6 7" id="KW-0472">Membrane</keyword>
<dbReference type="CDD" id="cd06261">
    <property type="entry name" value="TM_PBP2"/>
    <property type="match status" value="1"/>
</dbReference>
<comment type="subcellular location">
    <subcellularLocation>
        <location evidence="1 7">Cell membrane</location>
        <topology evidence="1 7">Multi-pass membrane protein</topology>
    </subcellularLocation>
</comment>
<dbReference type="EMBL" id="MASJ01000023">
    <property type="protein sequence ID" value="OCS84704.1"/>
    <property type="molecule type" value="Genomic_DNA"/>
</dbReference>